<dbReference type="GO" id="GO:0009228">
    <property type="term" value="P:thiamine biosynthetic process"/>
    <property type="evidence" value="ECO:0007669"/>
    <property type="project" value="InterPro"/>
</dbReference>
<dbReference type="GO" id="GO:0008972">
    <property type="term" value="F:phosphomethylpyrimidine kinase activity"/>
    <property type="evidence" value="ECO:0007669"/>
    <property type="project" value="InterPro"/>
</dbReference>
<dbReference type="Proteomes" id="UP000006230">
    <property type="component" value="Unassembled WGS sequence"/>
</dbReference>
<dbReference type="GO" id="GO:0008902">
    <property type="term" value="F:hydroxymethylpyrimidine kinase activity"/>
    <property type="evidence" value="ECO:0007669"/>
    <property type="project" value="UniProtKB-EC"/>
</dbReference>
<dbReference type="GO" id="GO:0009229">
    <property type="term" value="P:thiamine diphosphate biosynthetic process"/>
    <property type="evidence" value="ECO:0007669"/>
    <property type="project" value="UniProtKB-UniPathway"/>
</dbReference>
<dbReference type="SUPFAM" id="SSF53613">
    <property type="entry name" value="Ribokinase-like"/>
    <property type="match status" value="1"/>
</dbReference>
<keyword evidence="4" id="KW-0418">Kinase</keyword>
<dbReference type="OrthoDB" id="9810880at2"/>
<dbReference type="HOGENOM" id="CLU_020520_0_2_5"/>
<dbReference type="EC" id="2.7.1.49" evidence="2"/>
<keyword evidence="5" id="KW-1185">Reference proteome</keyword>
<evidence type="ECO:0000313" key="5">
    <source>
        <dbReference type="Proteomes" id="UP000006230"/>
    </source>
</evidence>
<proteinExistence type="predicted"/>
<organism evidence="4 5">
    <name type="scientific">Salipiger bermudensis (strain DSM 26914 / JCM 13377 / KCTC 12554 / HTCC2601)</name>
    <name type="common">Pelagibaca bermudensis</name>
    <dbReference type="NCBI Taxonomy" id="314265"/>
    <lineage>
        <taxon>Bacteria</taxon>
        <taxon>Pseudomonadati</taxon>
        <taxon>Pseudomonadota</taxon>
        <taxon>Alphaproteobacteria</taxon>
        <taxon>Rhodobacterales</taxon>
        <taxon>Roseobacteraceae</taxon>
        <taxon>Salipiger</taxon>
    </lineage>
</organism>
<name>Q0FHB8_SALBH</name>
<dbReference type="STRING" id="314265.R2601_23530"/>
<comment type="pathway">
    <text evidence="1">Cofactor biosynthesis; thiamine diphosphate biosynthesis.</text>
</comment>
<dbReference type="AlphaFoldDB" id="Q0FHB8"/>
<protein>
    <recommendedName>
        <fullName evidence="2">hydroxymethylpyrimidine kinase</fullName>
        <ecNumber evidence="2">2.7.1.49</ecNumber>
    </recommendedName>
</protein>
<dbReference type="Pfam" id="PF08543">
    <property type="entry name" value="Phos_pyr_kin"/>
    <property type="match status" value="1"/>
</dbReference>
<dbReference type="PANTHER" id="PTHR20858">
    <property type="entry name" value="PHOSPHOMETHYLPYRIMIDINE KINASE"/>
    <property type="match status" value="1"/>
</dbReference>
<dbReference type="InterPro" id="IPR004399">
    <property type="entry name" value="HMP/HMP-P_kinase_dom"/>
</dbReference>
<dbReference type="GO" id="GO:0005829">
    <property type="term" value="C:cytosol"/>
    <property type="evidence" value="ECO:0007669"/>
    <property type="project" value="TreeGrafter"/>
</dbReference>
<dbReference type="UniPathway" id="UPA00060">
    <property type="reaction ID" value="UER00138"/>
</dbReference>
<dbReference type="RefSeq" id="WP_007800001.1">
    <property type="nucleotide sequence ID" value="NZ_DS022276.1"/>
</dbReference>
<evidence type="ECO:0000313" key="4">
    <source>
        <dbReference type="EMBL" id="EAU43591.1"/>
    </source>
</evidence>
<evidence type="ECO:0000256" key="1">
    <source>
        <dbReference type="ARBA" id="ARBA00004948"/>
    </source>
</evidence>
<dbReference type="eggNOG" id="COG0351">
    <property type="taxonomic scope" value="Bacteria"/>
</dbReference>
<dbReference type="CDD" id="cd01169">
    <property type="entry name" value="HMPP_kinase"/>
    <property type="match status" value="1"/>
</dbReference>
<accession>Q0FHB8</accession>
<reference evidence="4 5" key="1">
    <citation type="journal article" date="2010" name="J. Bacteriol.">
        <title>Genome sequences of Pelagibaca bermudensis HTCC2601T and Maritimibacter alkaliphilus HTCC2654T, the type strains of two marine Roseobacter genera.</title>
        <authorList>
            <person name="Thrash J.C."/>
            <person name="Cho J.C."/>
            <person name="Ferriera S."/>
            <person name="Johnson J."/>
            <person name="Vergin K.L."/>
            <person name="Giovannoni S.J."/>
        </authorList>
    </citation>
    <scope>NUCLEOTIDE SEQUENCE [LARGE SCALE GENOMIC DNA]</scope>
    <source>
        <strain evidence="5">DSM 26914 / JCM 13377 / KCTC 12554 / HTCC2601</strain>
    </source>
</reference>
<evidence type="ECO:0000259" key="3">
    <source>
        <dbReference type="Pfam" id="PF08543"/>
    </source>
</evidence>
<dbReference type="PANTHER" id="PTHR20858:SF17">
    <property type="entry name" value="HYDROXYMETHYLPYRIMIDINE_PHOSPHOMETHYLPYRIMIDINE KINASE THI20-RELATED"/>
    <property type="match status" value="1"/>
</dbReference>
<dbReference type="InterPro" id="IPR013749">
    <property type="entry name" value="PM/HMP-P_kinase-1"/>
</dbReference>
<gene>
    <name evidence="4" type="ORF">R2601_23530</name>
</gene>
<feature type="domain" description="Pyridoxamine kinase/Phosphomethylpyrimidine kinase" evidence="3">
    <location>
        <begin position="12"/>
        <end position="242"/>
    </location>
</feature>
<comment type="caution">
    <text evidence="4">The sequence shown here is derived from an EMBL/GenBank/DDBJ whole genome shotgun (WGS) entry which is preliminary data.</text>
</comment>
<evidence type="ECO:0000256" key="2">
    <source>
        <dbReference type="ARBA" id="ARBA00012135"/>
    </source>
</evidence>
<keyword evidence="4" id="KW-0808">Transferase</keyword>
<sequence length="259" mass="26367">MSARVLCIGGIDSSGGAGLLRDAATLAAMGLESCAAVTAVTAQSDAAVREVQVMPPALVASQIAAACEGPVDAVKIGMLGHAALVDAVASALPDRPLVLDPVLVSTSGRSLLDDDGIAALLGRLVPRVTLMTPNLPELDTLAAALGASSEKAIGLLQDRGCRAVLVKGGHDATPEVATDWLYRASAPVAEFHAPRLDGTLRGTGCQLASVIAGGLAQHLDIERAVQNAKHMLTTRFRAACDMPRDAAMPSASRGIMPLA</sequence>
<dbReference type="Gene3D" id="3.40.1190.20">
    <property type="match status" value="1"/>
</dbReference>
<dbReference type="InterPro" id="IPR029056">
    <property type="entry name" value="Ribokinase-like"/>
</dbReference>
<dbReference type="EMBL" id="AATQ01000077">
    <property type="protein sequence ID" value="EAU43591.1"/>
    <property type="molecule type" value="Genomic_DNA"/>
</dbReference>